<gene>
    <name evidence="2" type="ORF">ABVQ20_31845</name>
</gene>
<dbReference type="PANTHER" id="PTHR30024">
    <property type="entry name" value="ALIPHATIC SULFONATES-BINDING PROTEIN-RELATED"/>
    <property type="match status" value="1"/>
</dbReference>
<proteinExistence type="predicted"/>
<reference evidence="2 3" key="1">
    <citation type="submission" date="2024-06" db="EMBL/GenBank/DDBJ databases">
        <authorList>
            <person name="Kim D.-U."/>
        </authorList>
    </citation>
    <scope>NUCLEOTIDE SEQUENCE [LARGE SCALE GENOMIC DNA]</scope>
    <source>
        <strain evidence="2 3">KACC15460</strain>
    </source>
</reference>
<feature type="domain" description="SsuA/THI5-like" evidence="1">
    <location>
        <begin position="61"/>
        <end position="272"/>
    </location>
</feature>
<dbReference type="EMBL" id="JBEWSZ010000004">
    <property type="protein sequence ID" value="MET2831550.1"/>
    <property type="molecule type" value="Genomic_DNA"/>
</dbReference>
<dbReference type="SUPFAM" id="SSF53850">
    <property type="entry name" value="Periplasmic binding protein-like II"/>
    <property type="match status" value="1"/>
</dbReference>
<dbReference type="Gene3D" id="3.40.190.10">
    <property type="entry name" value="Periplasmic binding protein-like II"/>
    <property type="match status" value="2"/>
</dbReference>
<organism evidence="2 3">
    <name type="scientific">Mesorhizobium shangrilense</name>
    <dbReference type="NCBI Taxonomy" id="460060"/>
    <lineage>
        <taxon>Bacteria</taxon>
        <taxon>Pseudomonadati</taxon>
        <taxon>Pseudomonadota</taxon>
        <taxon>Alphaproteobacteria</taxon>
        <taxon>Hyphomicrobiales</taxon>
        <taxon>Phyllobacteriaceae</taxon>
        <taxon>Mesorhizobium</taxon>
    </lineage>
</organism>
<dbReference type="Pfam" id="PF09084">
    <property type="entry name" value="NMT1"/>
    <property type="match status" value="1"/>
</dbReference>
<dbReference type="PANTHER" id="PTHR30024:SF21">
    <property type="entry name" value="ABC TRANSPORTER SUBSTRATE-BINDING PROTEIN"/>
    <property type="match status" value="1"/>
</dbReference>
<evidence type="ECO:0000259" key="1">
    <source>
        <dbReference type="Pfam" id="PF09084"/>
    </source>
</evidence>
<evidence type="ECO:0000313" key="3">
    <source>
        <dbReference type="Proteomes" id="UP001548832"/>
    </source>
</evidence>
<dbReference type="InterPro" id="IPR015168">
    <property type="entry name" value="SsuA/THI5"/>
</dbReference>
<dbReference type="RefSeq" id="WP_354463660.1">
    <property type="nucleotide sequence ID" value="NZ_JBEWSZ010000004.1"/>
</dbReference>
<dbReference type="InterPro" id="IPR006311">
    <property type="entry name" value="TAT_signal"/>
</dbReference>
<name>A0ABV2DNB8_9HYPH</name>
<protein>
    <submittedName>
        <fullName evidence="2">ABC transporter substrate-binding protein</fullName>
    </submittedName>
</protein>
<comment type="caution">
    <text evidence="2">The sequence shown here is derived from an EMBL/GenBank/DDBJ whole genome shotgun (WGS) entry which is preliminary data.</text>
</comment>
<evidence type="ECO:0000313" key="2">
    <source>
        <dbReference type="EMBL" id="MET2831550.1"/>
    </source>
</evidence>
<dbReference type="Proteomes" id="UP001548832">
    <property type="component" value="Unassembled WGS sequence"/>
</dbReference>
<dbReference type="PROSITE" id="PS51318">
    <property type="entry name" value="TAT"/>
    <property type="match status" value="1"/>
</dbReference>
<sequence>MTSSNKTNALSKISRRGVLRAAGALGVGAAAAGLLARPTSYAIAGNATKVRLSWTEFAACHSPIAFALSKGIYAKHDLDIDLYYQGASGQTLIQSIATNKTDAGAGLLYDWVKPLEQGLDVKLFVGSHGGCTRLLASKASGVTTLEGLKGKTIVSYDVASPPKHSFQVALAKAGLDPNNDVNWTNVPFDLVGETVGKGQADALAHLDPWAYAHKKKFDLVEVANTQTGSFEGAVCCVLGVNSAFLDANKDAIRRLAEADIEIHEYASAHPDEVAKWFVDNLNPGFPFEDIRDQISSWVLHNHPVGKDLQDQVKHAAADLSLIKVLDPTTDPAELASRVTVDILA</sequence>
<keyword evidence="3" id="KW-1185">Reference proteome</keyword>
<accession>A0ABV2DNB8</accession>